<reference evidence="3" key="1">
    <citation type="submission" date="2021-01" db="EMBL/GenBank/DDBJ databases">
        <title>Modified the classification status of verrucomicrobia.</title>
        <authorList>
            <person name="Feng X."/>
        </authorList>
    </citation>
    <scope>NUCLEOTIDE SEQUENCE</scope>
    <source>
        <strain evidence="3">KCTC 12986</strain>
    </source>
</reference>
<evidence type="ECO:0000313" key="3">
    <source>
        <dbReference type="EMBL" id="MBK1833706.1"/>
    </source>
</evidence>
<dbReference type="EMBL" id="JAENIO010000012">
    <property type="protein sequence ID" value="MBK1833706.1"/>
    <property type="molecule type" value="Genomic_DNA"/>
</dbReference>
<feature type="signal peptide" evidence="2">
    <location>
        <begin position="1"/>
        <end position="22"/>
    </location>
</feature>
<dbReference type="Proteomes" id="UP000604083">
    <property type="component" value="Unassembled WGS sequence"/>
</dbReference>
<proteinExistence type="predicted"/>
<organism evidence="3 4">
    <name type="scientific">Roseibacillus ishigakijimensis</name>
    <dbReference type="NCBI Taxonomy" id="454146"/>
    <lineage>
        <taxon>Bacteria</taxon>
        <taxon>Pseudomonadati</taxon>
        <taxon>Verrucomicrobiota</taxon>
        <taxon>Verrucomicrobiia</taxon>
        <taxon>Verrucomicrobiales</taxon>
        <taxon>Verrucomicrobiaceae</taxon>
        <taxon>Roseibacillus</taxon>
    </lineage>
</organism>
<gene>
    <name evidence="3" type="ORF">JIN78_06490</name>
</gene>
<dbReference type="AlphaFoldDB" id="A0A934RSI3"/>
<accession>A0A934RSI3</accession>
<evidence type="ECO:0000313" key="4">
    <source>
        <dbReference type="Proteomes" id="UP000604083"/>
    </source>
</evidence>
<keyword evidence="4" id="KW-1185">Reference proteome</keyword>
<feature type="compositionally biased region" description="Low complexity" evidence="1">
    <location>
        <begin position="23"/>
        <end position="32"/>
    </location>
</feature>
<sequence>MKLIILLAISGFFSALILVSTAEESPSASTTAGKTSGEIGEASPAEEKKP</sequence>
<name>A0A934RSI3_9BACT</name>
<feature type="region of interest" description="Disordered" evidence="1">
    <location>
        <begin position="23"/>
        <end position="50"/>
    </location>
</feature>
<comment type="caution">
    <text evidence="3">The sequence shown here is derived from an EMBL/GenBank/DDBJ whole genome shotgun (WGS) entry which is preliminary data.</text>
</comment>
<evidence type="ECO:0000256" key="1">
    <source>
        <dbReference type="SAM" id="MobiDB-lite"/>
    </source>
</evidence>
<dbReference type="RefSeq" id="WP_200391141.1">
    <property type="nucleotide sequence ID" value="NZ_JAENIO010000012.1"/>
</dbReference>
<protein>
    <submittedName>
        <fullName evidence="3">Uncharacterized protein</fullName>
    </submittedName>
</protein>
<keyword evidence="2" id="KW-0732">Signal</keyword>
<feature type="chain" id="PRO_5037335588" evidence="2">
    <location>
        <begin position="23"/>
        <end position="50"/>
    </location>
</feature>
<evidence type="ECO:0000256" key="2">
    <source>
        <dbReference type="SAM" id="SignalP"/>
    </source>
</evidence>